<name>A0A518KD23_9BACT</name>
<dbReference type="Proteomes" id="UP000316426">
    <property type="component" value="Chromosome"/>
</dbReference>
<dbReference type="EMBL" id="CP036349">
    <property type="protein sequence ID" value="QDV75700.1"/>
    <property type="molecule type" value="Genomic_DNA"/>
</dbReference>
<dbReference type="RefSeq" id="WP_197529519.1">
    <property type="nucleotide sequence ID" value="NZ_CP036349.1"/>
</dbReference>
<dbReference type="Pfam" id="PF13148">
    <property type="entry name" value="DUF3987"/>
    <property type="match status" value="1"/>
</dbReference>
<evidence type="ECO:0000313" key="1">
    <source>
        <dbReference type="EMBL" id="QDV75700.1"/>
    </source>
</evidence>
<dbReference type="AlphaFoldDB" id="A0A518KD23"/>
<gene>
    <name evidence="1" type="ORF">Spa11_39210</name>
</gene>
<reference evidence="1 2" key="1">
    <citation type="submission" date="2019-02" db="EMBL/GenBank/DDBJ databases">
        <title>Deep-cultivation of Planctomycetes and their phenomic and genomic characterization uncovers novel biology.</title>
        <authorList>
            <person name="Wiegand S."/>
            <person name="Jogler M."/>
            <person name="Boedeker C."/>
            <person name="Pinto D."/>
            <person name="Vollmers J."/>
            <person name="Rivas-Marin E."/>
            <person name="Kohn T."/>
            <person name="Peeters S.H."/>
            <person name="Heuer A."/>
            <person name="Rast P."/>
            <person name="Oberbeckmann S."/>
            <person name="Bunk B."/>
            <person name="Jeske O."/>
            <person name="Meyerdierks A."/>
            <person name="Storesund J.E."/>
            <person name="Kallscheuer N."/>
            <person name="Luecker S."/>
            <person name="Lage O.M."/>
            <person name="Pohl T."/>
            <person name="Merkel B.J."/>
            <person name="Hornburger P."/>
            <person name="Mueller R.-W."/>
            <person name="Bruemmer F."/>
            <person name="Labrenz M."/>
            <person name="Spormann A.M."/>
            <person name="Op den Camp H."/>
            <person name="Overmann J."/>
            <person name="Amann R."/>
            <person name="Jetten M.S.M."/>
            <person name="Mascher T."/>
            <person name="Medema M.H."/>
            <person name="Devos D.P."/>
            <person name="Kaster A.-K."/>
            <person name="Ovreas L."/>
            <person name="Rohde M."/>
            <person name="Galperin M.Y."/>
            <person name="Jogler C."/>
        </authorList>
    </citation>
    <scope>NUCLEOTIDE SEQUENCE [LARGE SCALE GENOMIC DNA]</scope>
    <source>
        <strain evidence="1 2">Spa11</strain>
    </source>
</reference>
<sequence>MTTIDIAVGETGRDGEHKVVAVSDGRVHLDRFDPAIAWKRTKFAEAAVVVLGLDADAVSEIEARIATEVVKADLAAVQKSKPDTVAAAPPDAWRPFPTDSLPARLAEFTRTAARSIGCDESFIALPVLAVCGAAIGTTRRVLLKPGWAEPLCIWAAIVGESGSQKTPAFSAAIRPLKRRQAELMKAAAAVREAFDADVAEYEKALAVWKRERGDSPAPSKPVPFPIGRVLVGDATVESLGPILNQNPRGVLLARDELAGWLDFDRYSKNGKGGSDVSHWLSWFNAQPTVIDRRSNPDPLFVPEAVVGIVGGIQPRVLDRAIGGDHRENGLLARLLLAYPPRQPKKWSEHGLPPEEEDRYERLVMRLYDLQHAVDDNGDPEPMLLTLDAEAKRLLVEFVNAHGREAADLTGDESAAYAKLEAYAARLAGVLHLVRWADGDVLKANRIDGVTMAAAVRLVEWFKREVRRVYRVLRESDDARDQRRIAEWIALKGGSATVREVQRGFNRLKTAADAEAVLQALVAAGVGAWESVGPGERGGRPTRRFSLTDAVTDDTTPLGTACDAVLSPEASGWDDDGWEAA</sequence>
<organism evidence="1 2">
    <name type="scientific">Botrimarina mediterranea</name>
    <dbReference type="NCBI Taxonomy" id="2528022"/>
    <lineage>
        <taxon>Bacteria</taxon>
        <taxon>Pseudomonadati</taxon>
        <taxon>Planctomycetota</taxon>
        <taxon>Planctomycetia</taxon>
        <taxon>Pirellulales</taxon>
        <taxon>Lacipirellulaceae</taxon>
        <taxon>Botrimarina</taxon>
    </lineage>
</organism>
<evidence type="ECO:0000313" key="2">
    <source>
        <dbReference type="Proteomes" id="UP000316426"/>
    </source>
</evidence>
<protein>
    <recommendedName>
        <fullName evidence="3">DUF3987 domain-containing protein</fullName>
    </recommendedName>
</protein>
<dbReference type="KEGG" id="bmei:Spa11_39210"/>
<dbReference type="InterPro" id="IPR025048">
    <property type="entry name" value="DUF3987"/>
</dbReference>
<accession>A0A518KD23</accession>
<proteinExistence type="predicted"/>
<keyword evidence="2" id="KW-1185">Reference proteome</keyword>
<evidence type="ECO:0008006" key="3">
    <source>
        <dbReference type="Google" id="ProtNLM"/>
    </source>
</evidence>